<dbReference type="InterPro" id="IPR036922">
    <property type="entry name" value="Rieske_2Fe-2S_sf"/>
</dbReference>
<comment type="caution">
    <text evidence="6">The sequence shown here is derived from an EMBL/GenBank/DDBJ whole genome shotgun (WGS) entry which is preliminary data.</text>
</comment>
<dbReference type="CDD" id="cd03467">
    <property type="entry name" value="Rieske"/>
    <property type="match status" value="1"/>
</dbReference>
<keyword evidence="2" id="KW-0479">Metal-binding</keyword>
<dbReference type="Proteomes" id="UP000294028">
    <property type="component" value="Unassembled WGS sequence"/>
</dbReference>
<dbReference type="PROSITE" id="PS51296">
    <property type="entry name" value="RIESKE"/>
    <property type="match status" value="1"/>
</dbReference>
<dbReference type="InterPro" id="IPR017941">
    <property type="entry name" value="Rieske_2Fe-2S"/>
</dbReference>
<evidence type="ECO:0000256" key="2">
    <source>
        <dbReference type="ARBA" id="ARBA00022723"/>
    </source>
</evidence>
<name>A0A482TGL0_9EURY</name>
<dbReference type="EMBL" id="RZHH01000002">
    <property type="protein sequence ID" value="RYJ13023.1"/>
    <property type="molecule type" value="Genomic_DNA"/>
</dbReference>
<evidence type="ECO:0000256" key="1">
    <source>
        <dbReference type="ARBA" id="ARBA00022714"/>
    </source>
</evidence>
<organism evidence="6 7">
    <name type="scientific">Halogeometricum borinquense</name>
    <dbReference type="NCBI Taxonomy" id="60847"/>
    <lineage>
        <taxon>Archaea</taxon>
        <taxon>Methanobacteriati</taxon>
        <taxon>Methanobacteriota</taxon>
        <taxon>Stenosarchaea group</taxon>
        <taxon>Halobacteria</taxon>
        <taxon>Halobacteriales</taxon>
        <taxon>Haloferacaceae</taxon>
        <taxon>Halogeometricum</taxon>
    </lineage>
</organism>
<dbReference type="Pfam" id="PF00355">
    <property type="entry name" value="Rieske"/>
    <property type="match status" value="1"/>
</dbReference>
<proteinExistence type="predicted"/>
<evidence type="ECO:0000313" key="6">
    <source>
        <dbReference type="EMBL" id="RYJ13023.1"/>
    </source>
</evidence>
<dbReference type="AlphaFoldDB" id="A0A482TGL0"/>
<evidence type="ECO:0000256" key="3">
    <source>
        <dbReference type="ARBA" id="ARBA00023004"/>
    </source>
</evidence>
<dbReference type="PANTHER" id="PTHR40261">
    <property type="match status" value="1"/>
</dbReference>
<gene>
    <name evidence="6" type="ORF">ELS19_02925</name>
</gene>
<dbReference type="SUPFAM" id="SSF50022">
    <property type="entry name" value="ISP domain"/>
    <property type="match status" value="1"/>
</dbReference>
<keyword evidence="3" id="KW-0408">Iron</keyword>
<feature type="domain" description="Rieske" evidence="5">
    <location>
        <begin position="5"/>
        <end position="110"/>
    </location>
</feature>
<dbReference type="GO" id="GO:0046872">
    <property type="term" value="F:metal ion binding"/>
    <property type="evidence" value="ECO:0007669"/>
    <property type="project" value="UniProtKB-KW"/>
</dbReference>
<dbReference type="GO" id="GO:0051537">
    <property type="term" value="F:2 iron, 2 sulfur cluster binding"/>
    <property type="evidence" value="ECO:0007669"/>
    <property type="project" value="UniProtKB-KW"/>
</dbReference>
<dbReference type="Gene3D" id="2.102.10.10">
    <property type="entry name" value="Rieske [2Fe-2S] iron-sulphur domain"/>
    <property type="match status" value="1"/>
</dbReference>
<keyword evidence="4" id="KW-0411">Iron-sulfur</keyword>
<dbReference type="RefSeq" id="WP_129783512.1">
    <property type="nucleotide sequence ID" value="NZ_RZHH01000002.1"/>
</dbReference>
<sequence>MDDARRIIAADEVPSDGTVLFTAQNGSETTEVILTKLADDEIVAFENFCPHWTDIRLDKGSGAYVRNGELVCEKHGATFQRDTGYCDFGPCEGSVLSTFDVAVQDGDVFLTEEALTFEHLGGSGDHDRSSGSRIDFTGN</sequence>
<keyword evidence="1" id="KW-0001">2Fe-2S</keyword>
<reference evidence="6 7" key="1">
    <citation type="submission" date="2018-12" db="EMBL/GenBank/DDBJ databases">
        <title>Genome analysis provides insights into bioremediation potentialities of Halogeometricum borinquense strain N11.</title>
        <authorList>
            <person name="Najjari A."/>
            <person name="Youssef N."/>
            <person name="Fhoula I."/>
            <person name="Ben Dhia O."/>
            <person name="Mahjoubi M."/>
            <person name="Ouzari H.I."/>
            <person name="Cherif A."/>
        </authorList>
    </citation>
    <scope>NUCLEOTIDE SEQUENCE [LARGE SCALE GENOMIC DNA]</scope>
    <source>
        <strain evidence="6 7">N11</strain>
    </source>
</reference>
<evidence type="ECO:0000313" key="7">
    <source>
        <dbReference type="Proteomes" id="UP000294028"/>
    </source>
</evidence>
<protein>
    <submittedName>
        <fullName evidence="6">Rieske (2Fe-2S) protein</fullName>
    </submittedName>
</protein>
<evidence type="ECO:0000256" key="4">
    <source>
        <dbReference type="ARBA" id="ARBA00023014"/>
    </source>
</evidence>
<accession>A0A482TGL0</accession>
<dbReference type="PANTHER" id="PTHR40261:SF1">
    <property type="entry name" value="RIESKE DOMAIN-CONTAINING PROTEIN"/>
    <property type="match status" value="1"/>
</dbReference>
<evidence type="ECO:0000259" key="5">
    <source>
        <dbReference type="PROSITE" id="PS51296"/>
    </source>
</evidence>